<evidence type="ECO:0000256" key="2">
    <source>
        <dbReference type="ARBA" id="ARBA00022679"/>
    </source>
</evidence>
<dbReference type="InterPro" id="IPR029056">
    <property type="entry name" value="Ribokinase-like"/>
</dbReference>
<protein>
    <submittedName>
        <fullName evidence="7">Fructokinase</fullName>
    </submittedName>
</protein>
<dbReference type="PANTHER" id="PTHR43085">
    <property type="entry name" value="HEXOKINASE FAMILY MEMBER"/>
    <property type="match status" value="1"/>
</dbReference>
<dbReference type="SUPFAM" id="SSF53613">
    <property type="entry name" value="Ribokinase-like"/>
    <property type="match status" value="1"/>
</dbReference>
<keyword evidence="8" id="KW-1185">Reference proteome</keyword>
<feature type="domain" description="Carbohydrate kinase PfkB" evidence="6">
    <location>
        <begin position="19"/>
        <end position="266"/>
    </location>
</feature>
<dbReference type="Gene3D" id="3.40.1190.20">
    <property type="match status" value="1"/>
</dbReference>
<dbReference type="GO" id="GO:0016301">
    <property type="term" value="F:kinase activity"/>
    <property type="evidence" value="ECO:0007669"/>
    <property type="project" value="UniProtKB-KW"/>
</dbReference>
<dbReference type="GO" id="GO:0005524">
    <property type="term" value="F:ATP binding"/>
    <property type="evidence" value="ECO:0007669"/>
    <property type="project" value="UniProtKB-KW"/>
</dbReference>
<evidence type="ECO:0000313" key="8">
    <source>
        <dbReference type="Proteomes" id="UP000323144"/>
    </source>
</evidence>
<evidence type="ECO:0000313" key="7">
    <source>
        <dbReference type="EMBL" id="QEH62267.1"/>
    </source>
</evidence>
<dbReference type="EMBL" id="CP043026">
    <property type="protein sequence ID" value="QEH62267.1"/>
    <property type="molecule type" value="Genomic_DNA"/>
</dbReference>
<sequence>MKSLSIGESLVDIFVNFNDEKIVHVIGGAPLNCAVVYALDKDNESTLITDFGSDFHGNEINKFLASLKVKVINKVNKNFTTKAIVKKNKDKSVEFKFIYKDDNDSAYKHNIKVDEYDLINFVSAFYLSDDNLYTKIYSPLLKSAIKENKKIVFDPNYRDDAWGGKSSFFQRSLDFIKNADLIKLKDSDLQILQEQASLLGIDKDIKKFIKKNSVLINTKSNKDIEIYYNDQNFYFKNEIEERIIDSAGAGDILLSSISNKFFKEKKVSIDKIVEFTKDALVEVKQSLSSVGAIGFLEQASWIDNKIQF</sequence>
<evidence type="ECO:0000256" key="1">
    <source>
        <dbReference type="ARBA" id="ARBA00010688"/>
    </source>
</evidence>
<evidence type="ECO:0000256" key="3">
    <source>
        <dbReference type="ARBA" id="ARBA00022741"/>
    </source>
</evidence>
<evidence type="ECO:0000259" key="6">
    <source>
        <dbReference type="Pfam" id="PF00294"/>
    </source>
</evidence>
<accession>A0A5B9Y7G9</accession>
<organism evidence="7 8">
    <name type="scientific">Spiroplasma chinense</name>
    <dbReference type="NCBI Taxonomy" id="216932"/>
    <lineage>
        <taxon>Bacteria</taxon>
        <taxon>Bacillati</taxon>
        <taxon>Mycoplasmatota</taxon>
        <taxon>Mollicutes</taxon>
        <taxon>Entomoplasmatales</taxon>
        <taxon>Spiroplasmataceae</taxon>
        <taxon>Spiroplasma</taxon>
    </lineage>
</organism>
<gene>
    <name evidence="7" type="primary">scrK</name>
    <name evidence="7" type="ORF">SCHIN_v1c10740</name>
</gene>
<keyword evidence="3" id="KW-0547">Nucleotide-binding</keyword>
<keyword evidence="5" id="KW-0067">ATP-binding</keyword>
<evidence type="ECO:0000256" key="4">
    <source>
        <dbReference type="ARBA" id="ARBA00022777"/>
    </source>
</evidence>
<keyword evidence="2" id="KW-0808">Transferase</keyword>
<comment type="similarity">
    <text evidence="1">Belongs to the carbohydrate kinase PfkB family.</text>
</comment>
<dbReference type="InterPro" id="IPR011611">
    <property type="entry name" value="PfkB_dom"/>
</dbReference>
<proteinExistence type="inferred from homology"/>
<evidence type="ECO:0000256" key="5">
    <source>
        <dbReference type="ARBA" id="ARBA00022840"/>
    </source>
</evidence>
<dbReference type="RefSeq" id="WP_166508630.1">
    <property type="nucleotide sequence ID" value="NZ_CP043026.1"/>
</dbReference>
<keyword evidence="4 7" id="KW-0418">Kinase</keyword>
<dbReference type="Proteomes" id="UP000323144">
    <property type="component" value="Chromosome"/>
</dbReference>
<dbReference type="KEGG" id="schi:SCHIN_v1c10740"/>
<dbReference type="InterPro" id="IPR050306">
    <property type="entry name" value="PfkB_Carbo_kinase"/>
</dbReference>
<dbReference type="AlphaFoldDB" id="A0A5B9Y7G9"/>
<reference evidence="7 8" key="1">
    <citation type="submission" date="2019-08" db="EMBL/GenBank/DDBJ databases">
        <title>Complete genome sequence of Spiroplasma chinense CCH (DSM 19755).</title>
        <authorList>
            <person name="Shen H.-Y."/>
            <person name="Lin Y.-C."/>
            <person name="Chou L."/>
            <person name="Kuo C.-H."/>
        </authorList>
    </citation>
    <scope>NUCLEOTIDE SEQUENCE [LARGE SCALE GENOMIC DNA]</scope>
    <source>
        <strain evidence="7 8">CCH</strain>
    </source>
</reference>
<dbReference type="PANTHER" id="PTHR43085:SF1">
    <property type="entry name" value="PSEUDOURIDINE KINASE-RELATED"/>
    <property type="match status" value="1"/>
</dbReference>
<name>A0A5B9Y7G9_9MOLU</name>
<dbReference type="Pfam" id="PF00294">
    <property type="entry name" value="PfkB"/>
    <property type="match status" value="1"/>
</dbReference>